<dbReference type="SMART" id="SM00355">
    <property type="entry name" value="ZnF_C2H2"/>
    <property type="match status" value="3"/>
</dbReference>
<dbReference type="SUPFAM" id="SSF57667">
    <property type="entry name" value="beta-beta-alpha zinc fingers"/>
    <property type="match status" value="2"/>
</dbReference>
<evidence type="ECO:0000259" key="9">
    <source>
        <dbReference type="PROSITE" id="PS50157"/>
    </source>
</evidence>
<dbReference type="InterPro" id="IPR036236">
    <property type="entry name" value="Znf_C2H2_sf"/>
</dbReference>
<dbReference type="InterPro" id="IPR013087">
    <property type="entry name" value="Znf_C2H2_type"/>
</dbReference>
<feature type="domain" description="C2H2-type" evidence="9">
    <location>
        <begin position="46"/>
        <end position="76"/>
    </location>
</feature>
<dbReference type="Proteomes" id="UP000483820">
    <property type="component" value="Chromosome X"/>
</dbReference>
<dbReference type="EMBL" id="WUAV01000006">
    <property type="protein sequence ID" value="KAF1746121.1"/>
    <property type="molecule type" value="Genomic_DNA"/>
</dbReference>
<keyword evidence="3 8" id="KW-0863">Zinc-finger</keyword>
<evidence type="ECO:0000256" key="5">
    <source>
        <dbReference type="ARBA" id="ARBA00023015"/>
    </source>
</evidence>
<dbReference type="InterPro" id="IPR051061">
    <property type="entry name" value="Zinc_finger_trans_reg"/>
</dbReference>
<dbReference type="GO" id="GO:0008270">
    <property type="term" value="F:zinc ion binding"/>
    <property type="evidence" value="ECO:0007669"/>
    <property type="project" value="UniProtKB-KW"/>
</dbReference>
<evidence type="ECO:0000256" key="6">
    <source>
        <dbReference type="ARBA" id="ARBA00023163"/>
    </source>
</evidence>
<dbReference type="Pfam" id="PF00096">
    <property type="entry name" value="zf-C2H2"/>
    <property type="match status" value="1"/>
</dbReference>
<dbReference type="GO" id="GO:0005634">
    <property type="term" value="C:nucleus"/>
    <property type="evidence" value="ECO:0007669"/>
    <property type="project" value="UniProtKB-SubCell"/>
</dbReference>
<dbReference type="AlphaFoldDB" id="A0A6A5FUR5"/>
<accession>A0A6A5FUR5</accession>
<dbReference type="PROSITE" id="PS00028">
    <property type="entry name" value="ZINC_FINGER_C2H2_1"/>
    <property type="match status" value="3"/>
</dbReference>
<comment type="subcellular location">
    <subcellularLocation>
        <location evidence="1">Nucleus</location>
    </subcellularLocation>
</comment>
<evidence type="ECO:0000256" key="8">
    <source>
        <dbReference type="PROSITE-ProRule" id="PRU00042"/>
    </source>
</evidence>
<sequence>MNFNTFNVSVPRCFWITDCNKCNKIFDDGVKLGDHIEIYYQEQYQRDCSWKGCEKIFKTKLELKVHICSAHVNEMPFDCEICKCRFESPDDLKVHLITHEGEIFKCTVPGCKKKCKTLLESRQHMPVHQVEDDFVCVMSEIRFNIQQFCQFCSIGTRALQMIS</sequence>
<dbReference type="PROSITE" id="PS50157">
    <property type="entry name" value="ZINC_FINGER_C2H2_2"/>
    <property type="match status" value="2"/>
</dbReference>
<keyword evidence="2" id="KW-0479">Metal-binding</keyword>
<dbReference type="GeneID" id="78777477"/>
<organism evidence="10 11">
    <name type="scientific">Caenorhabditis remanei</name>
    <name type="common">Caenorhabditis vulgaris</name>
    <dbReference type="NCBI Taxonomy" id="31234"/>
    <lineage>
        <taxon>Eukaryota</taxon>
        <taxon>Metazoa</taxon>
        <taxon>Ecdysozoa</taxon>
        <taxon>Nematoda</taxon>
        <taxon>Chromadorea</taxon>
        <taxon>Rhabditida</taxon>
        <taxon>Rhabditina</taxon>
        <taxon>Rhabditomorpha</taxon>
        <taxon>Rhabditoidea</taxon>
        <taxon>Rhabditidae</taxon>
        <taxon>Peloderinae</taxon>
        <taxon>Caenorhabditis</taxon>
    </lineage>
</organism>
<dbReference type="Gene3D" id="3.30.160.60">
    <property type="entry name" value="Classic Zinc Finger"/>
    <property type="match status" value="2"/>
</dbReference>
<dbReference type="RefSeq" id="XP_053578474.1">
    <property type="nucleotide sequence ID" value="XM_053734908.1"/>
</dbReference>
<name>A0A6A5FUR5_CAERE</name>
<keyword evidence="7" id="KW-0539">Nucleus</keyword>
<proteinExistence type="predicted"/>
<dbReference type="CTD" id="78777477"/>
<dbReference type="KEGG" id="crq:GCK72_022573"/>
<keyword evidence="6" id="KW-0804">Transcription</keyword>
<keyword evidence="4" id="KW-0862">Zinc</keyword>
<evidence type="ECO:0000256" key="3">
    <source>
        <dbReference type="ARBA" id="ARBA00022771"/>
    </source>
</evidence>
<evidence type="ECO:0000256" key="4">
    <source>
        <dbReference type="ARBA" id="ARBA00022833"/>
    </source>
</evidence>
<evidence type="ECO:0000256" key="1">
    <source>
        <dbReference type="ARBA" id="ARBA00004123"/>
    </source>
</evidence>
<keyword evidence="5" id="KW-0805">Transcription regulation</keyword>
<gene>
    <name evidence="10" type="ORF">GCK72_022573</name>
</gene>
<dbReference type="GO" id="GO:0006357">
    <property type="term" value="P:regulation of transcription by RNA polymerase II"/>
    <property type="evidence" value="ECO:0007669"/>
    <property type="project" value="TreeGrafter"/>
</dbReference>
<comment type="caution">
    <text evidence="10">The sequence shown here is derived from an EMBL/GenBank/DDBJ whole genome shotgun (WGS) entry which is preliminary data.</text>
</comment>
<evidence type="ECO:0000256" key="2">
    <source>
        <dbReference type="ARBA" id="ARBA00022723"/>
    </source>
</evidence>
<dbReference type="PANTHER" id="PTHR46179">
    <property type="entry name" value="ZINC FINGER PROTEIN"/>
    <property type="match status" value="1"/>
</dbReference>
<protein>
    <recommendedName>
        <fullName evidence="9">C2H2-type domain-containing protein</fullName>
    </recommendedName>
</protein>
<dbReference type="PANTHER" id="PTHR46179:SF13">
    <property type="entry name" value="C2H2-TYPE DOMAIN-CONTAINING PROTEIN"/>
    <property type="match status" value="1"/>
</dbReference>
<reference evidence="10 11" key="1">
    <citation type="submission" date="2019-12" db="EMBL/GenBank/DDBJ databases">
        <title>Chromosome-level assembly of the Caenorhabditis remanei genome.</title>
        <authorList>
            <person name="Teterina A.A."/>
            <person name="Willis J.H."/>
            <person name="Phillips P.C."/>
        </authorList>
    </citation>
    <scope>NUCLEOTIDE SEQUENCE [LARGE SCALE GENOMIC DNA]</scope>
    <source>
        <strain evidence="10 11">PX506</strain>
        <tissue evidence="10">Whole organism</tissue>
    </source>
</reference>
<evidence type="ECO:0000313" key="11">
    <source>
        <dbReference type="Proteomes" id="UP000483820"/>
    </source>
</evidence>
<evidence type="ECO:0000256" key="7">
    <source>
        <dbReference type="ARBA" id="ARBA00023242"/>
    </source>
</evidence>
<feature type="domain" description="C2H2-type" evidence="9">
    <location>
        <begin position="77"/>
        <end position="102"/>
    </location>
</feature>
<evidence type="ECO:0000313" key="10">
    <source>
        <dbReference type="EMBL" id="KAF1746121.1"/>
    </source>
</evidence>